<evidence type="ECO:0000313" key="2">
    <source>
        <dbReference type="Proteomes" id="UP000655420"/>
    </source>
</evidence>
<gene>
    <name evidence="1" type="ORF">H0I76_13465</name>
</gene>
<name>A0A8J7SFL3_9RHOB</name>
<dbReference type="Pfam" id="PF09996">
    <property type="entry name" value="DUF2237"/>
    <property type="match status" value="1"/>
</dbReference>
<sequence>MPVEIDASVNVLGDELEPCSVRPLTGFFRNGCCDTSAADHGSHTVCAVMTAEFLAFSKARGNDLSTPRPEFGFAGLKPGDRWCLCAARFLEAYRAGMAPRVSLVATHRKALEVVPLDALRELALERN</sequence>
<accession>A0A8J7SFL3</accession>
<evidence type="ECO:0000313" key="1">
    <source>
        <dbReference type="EMBL" id="MBK0400201.1"/>
    </source>
</evidence>
<reference evidence="1" key="1">
    <citation type="submission" date="2020-12" db="EMBL/GenBank/DDBJ databases">
        <title>Bacterial taxonomy.</title>
        <authorList>
            <person name="Pan X."/>
        </authorList>
    </citation>
    <scope>NUCLEOTIDE SEQUENCE</scope>
    <source>
        <strain evidence="1">M0105</strain>
    </source>
</reference>
<dbReference type="InterPro" id="IPR018714">
    <property type="entry name" value="DUF2237"/>
</dbReference>
<dbReference type="Proteomes" id="UP000655420">
    <property type="component" value="Unassembled WGS sequence"/>
</dbReference>
<proteinExistence type="predicted"/>
<comment type="caution">
    <text evidence="1">The sequence shown here is derived from an EMBL/GenBank/DDBJ whole genome shotgun (WGS) entry which is preliminary data.</text>
</comment>
<dbReference type="PANTHER" id="PTHR37466:SF1">
    <property type="entry name" value="SLR1628 PROTEIN"/>
    <property type="match status" value="1"/>
</dbReference>
<dbReference type="AlphaFoldDB" id="A0A8J7SFL3"/>
<dbReference type="PANTHER" id="PTHR37466">
    <property type="entry name" value="SLR1628 PROTEIN"/>
    <property type="match status" value="1"/>
</dbReference>
<protein>
    <submittedName>
        <fullName evidence="1">DUF2237 domain-containing protein</fullName>
    </submittedName>
</protein>
<keyword evidence="2" id="KW-1185">Reference proteome</keyword>
<organism evidence="1 2">
    <name type="scientific">Thermohalobaculum xanthum</name>
    <dbReference type="NCBI Taxonomy" id="2753746"/>
    <lineage>
        <taxon>Bacteria</taxon>
        <taxon>Pseudomonadati</taxon>
        <taxon>Pseudomonadota</taxon>
        <taxon>Alphaproteobacteria</taxon>
        <taxon>Rhodobacterales</taxon>
        <taxon>Paracoccaceae</taxon>
        <taxon>Thermohalobaculum</taxon>
    </lineage>
</organism>
<dbReference type="Gene3D" id="3.30.56.110">
    <property type="entry name" value="Protein of unknown function DUF2237"/>
    <property type="match status" value="1"/>
</dbReference>
<dbReference type="EMBL" id="JAEHHL010000008">
    <property type="protein sequence ID" value="MBK0400201.1"/>
    <property type="molecule type" value="Genomic_DNA"/>
</dbReference>